<evidence type="ECO:0000313" key="2">
    <source>
        <dbReference type="EMBL" id="KAK4183731.1"/>
    </source>
</evidence>
<reference evidence="2" key="2">
    <citation type="submission" date="2023-05" db="EMBL/GenBank/DDBJ databases">
        <authorList>
            <consortium name="Lawrence Berkeley National Laboratory"/>
            <person name="Steindorff A."/>
            <person name="Hensen N."/>
            <person name="Bonometti L."/>
            <person name="Westerberg I."/>
            <person name="Brannstrom I.O."/>
            <person name="Guillou S."/>
            <person name="Cros-Aarteil S."/>
            <person name="Calhoun S."/>
            <person name="Haridas S."/>
            <person name="Kuo A."/>
            <person name="Mondo S."/>
            <person name="Pangilinan J."/>
            <person name="Riley R."/>
            <person name="Labutti K."/>
            <person name="Andreopoulos B."/>
            <person name="Lipzen A."/>
            <person name="Chen C."/>
            <person name="Yanf M."/>
            <person name="Daum C."/>
            <person name="Ng V."/>
            <person name="Clum A."/>
            <person name="Ohm R."/>
            <person name="Martin F."/>
            <person name="Silar P."/>
            <person name="Natvig D."/>
            <person name="Lalanne C."/>
            <person name="Gautier V."/>
            <person name="Ament-Velasquez S.L."/>
            <person name="Kruys A."/>
            <person name="Hutchinson M.I."/>
            <person name="Powell A.J."/>
            <person name="Barry K."/>
            <person name="Miller A.N."/>
            <person name="Grigoriev I.V."/>
            <person name="Debuchy R."/>
            <person name="Gladieux P."/>
            <person name="Thoren M.H."/>
            <person name="Johannesson H."/>
        </authorList>
    </citation>
    <scope>NUCLEOTIDE SEQUENCE</scope>
    <source>
        <strain evidence="2">PSN309</strain>
    </source>
</reference>
<reference evidence="2" key="1">
    <citation type="journal article" date="2023" name="Mol. Phylogenet. Evol.">
        <title>Genome-scale phylogeny and comparative genomics of the fungal order Sordariales.</title>
        <authorList>
            <person name="Hensen N."/>
            <person name="Bonometti L."/>
            <person name="Westerberg I."/>
            <person name="Brannstrom I.O."/>
            <person name="Guillou S."/>
            <person name="Cros-Aarteil S."/>
            <person name="Calhoun S."/>
            <person name="Haridas S."/>
            <person name="Kuo A."/>
            <person name="Mondo S."/>
            <person name="Pangilinan J."/>
            <person name="Riley R."/>
            <person name="LaButti K."/>
            <person name="Andreopoulos B."/>
            <person name="Lipzen A."/>
            <person name="Chen C."/>
            <person name="Yan M."/>
            <person name="Daum C."/>
            <person name="Ng V."/>
            <person name="Clum A."/>
            <person name="Steindorff A."/>
            <person name="Ohm R.A."/>
            <person name="Martin F."/>
            <person name="Silar P."/>
            <person name="Natvig D.O."/>
            <person name="Lalanne C."/>
            <person name="Gautier V."/>
            <person name="Ament-Velasquez S.L."/>
            <person name="Kruys A."/>
            <person name="Hutchinson M.I."/>
            <person name="Powell A.J."/>
            <person name="Barry K."/>
            <person name="Miller A.N."/>
            <person name="Grigoriev I.V."/>
            <person name="Debuchy R."/>
            <person name="Gladieux P."/>
            <person name="Hiltunen Thoren M."/>
            <person name="Johannesson H."/>
        </authorList>
    </citation>
    <scope>NUCLEOTIDE SEQUENCE</scope>
    <source>
        <strain evidence="2">PSN309</strain>
    </source>
</reference>
<evidence type="ECO:0000256" key="1">
    <source>
        <dbReference type="SAM" id="Phobius"/>
    </source>
</evidence>
<proteinExistence type="predicted"/>
<sequence length="271" mass="29890">PQTNAVVFCEGEERTELRRILSSQWSASLAASPMFPALLSGLMLAHELDTTLDDIKKIVREVEARTGHHRFTSRRETSPAAGELGSLSANMSGCAAKLANGTRKLDLVSAINAFISQHMSETPNSWVSLLQHRAAMQQTDLTYMQSRIDVQIRALFHLIAQQDNAIAFDTASATRSIAASSLQDSSSMKMLALVAMFFLPGSFIAALFSTPLFTWEDGQGKMSLGTRPQFALFWAVTVPVTVAVFIMYAVWMCVIKKKDKRRRNKGIQVMA</sequence>
<dbReference type="Proteomes" id="UP001302126">
    <property type="component" value="Unassembled WGS sequence"/>
</dbReference>
<gene>
    <name evidence="2" type="ORF">QBC35DRAFT_393264</name>
</gene>
<feature type="transmembrane region" description="Helical" evidence="1">
    <location>
        <begin position="230"/>
        <end position="255"/>
    </location>
</feature>
<feature type="non-terminal residue" evidence="2">
    <location>
        <position position="1"/>
    </location>
</feature>
<dbReference type="AlphaFoldDB" id="A0AAN6WKZ1"/>
<evidence type="ECO:0000313" key="3">
    <source>
        <dbReference type="Proteomes" id="UP001302126"/>
    </source>
</evidence>
<feature type="transmembrane region" description="Helical" evidence="1">
    <location>
        <begin position="190"/>
        <end position="210"/>
    </location>
</feature>
<name>A0AAN6WKZ1_9PEZI</name>
<keyword evidence="3" id="KW-1185">Reference proteome</keyword>
<dbReference type="EMBL" id="MU864528">
    <property type="protein sequence ID" value="KAK4183731.1"/>
    <property type="molecule type" value="Genomic_DNA"/>
</dbReference>
<keyword evidence="1" id="KW-0472">Membrane</keyword>
<accession>A0AAN6WKZ1</accession>
<comment type="caution">
    <text evidence="2">The sequence shown here is derived from an EMBL/GenBank/DDBJ whole genome shotgun (WGS) entry which is preliminary data.</text>
</comment>
<keyword evidence="1" id="KW-0812">Transmembrane</keyword>
<keyword evidence="1" id="KW-1133">Transmembrane helix</keyword>
<dbReference type="Gene3D" id="1.20.58.340">
    <property type="entry name" value="Magnesium transport protein CorA, transmembrane region"/>
    <property type="match status" value="1"/>
</dbReference>
<protein>
    <submittedName>
        <fullName evidence="2">Uncharacterized protein</fullName>
    </submittedName>
</protein>
<organism evidence="2 3">
    <name type="scientific">Podospora australis</name>
    <dbReference type="NCBI Taxonomy" id="1536484"/>
    <lineage>
        <taxon>Eukaryota</taxon>
        <taxon>Fungi</taxon>
        <taxon>Dikarya</taxon>
        <taxon>Ascomycota</taxon>
        <taxon>Pezizomycotina</taxon>
        <taxon>Sordariomycetes</taxon>
        <taxon>Sordariomycetidae</taxon>
        <taxon>Sordariales</taxon>
        <taxon>Podosporaceae</taxon>
        <taxon>Podospora</taxon>
    </lineage>
</organism>